<evidence type="ECO:0000256" key="6">
    <source>
        <dbReference type="SAM" id="Phobius"/>
    </source>
</evidence>
<evidence type="ECO:0000256" key="4">
    <source>
        <dbReference type="ARBA" id="ARBA00022989"/>
    </source>
</evidence>
<gene>
    <name evidence="7" type="ORF">AMD00_05600</name>
</gene>
<dbReference type="PANTHER" id="PTHR30086:SF6">
    <property type="entry name" value="AMINO ACID EFFLUX PROTEIN YCGF-RELATED"/>
    <property type="match status" value="1"/>
</dbReference>
<dbReference type="Proteomes" id="UP000036867">
    <property type="component" value="Unassembled WGS sequence"/>
</dbReference>
<dbReference type="GO" id="GO:0005886">
    <property type="term" value="C:plasma membrane"/>
    <property type="evidence" value="ECO:0007669"/>
    <property type="project" value="UniProtKB-SubCell"/>
</dbReference>
<dbReference type="GO" id="GO:0015171">
    <property type="term" value="F:amino acid transmembrane transporter activity"/>
    <property type="evidence" value="ECO:0007669"/>
    <property type="project" value="TreeGrafter"/>
</dbReference>
<dbReference type="InterPro" id="IPR001123">
    <property type="entry name" value="LeuE-type"/>
</dbReference>
<comment type="subcellular location">
    <subcellularLocation>
        <location evidence="1">Cell membrane</location>
        <topology evidence="1">Multi-pass membrane protein</topology>
    </subcellularLocation>
</comment>
<keyword evidence="5 6" id="KW-0472">Membrane</keyword>
<evidence type="ECO:0000256" key="5">
    <source>
        <dbReference type="ARBA" id="ARBA00023136"/>
    </source>
</evidence>
<keyword evidence="4 6" id="KW-1133">Transmembrane helix</keyword>
<evidence type="ECO:0000256" key="3">
    <source>
        <dbReference type="ARBA" id="ARBA00022692"/>
    </source>
</evidence>
<evidence type="ECO:0000313" key="7">
    <source>
        <dbReference type="EMBL" id="KOO51905.1"/>
    </source>
</evidence>
<feature type="transmembrane region" description="Helical" evidence="6">
    <location>
        <begin position="44"/>
        <end position="66"/>
    </location>
</feature>
<reference evidence="8" key="1">
    <citation type="submission" date="2015-08" db="EMBL/GenBank/DDBJ databases">
        <title>Fjat-10028 dsm 16317.</title>
        <authorList>
            <person name="Liu B."/>
            <person name="Wang J."/>
            <person name="Zhu Y."/>
            <person name="Liu G."/>
            <person name="Chen Q."/>
            <person name="Chen Z."/>
            <person name="Lan J."/>
            <person name="Che J."/>
            <person name="Ge C."/>
            <person name="Shi H."/>
            <person name="Pan Z."/>
            <person name="Liu X."/>
        </authorList>
    </citation>
    <scope>NUCLEOTIDE SEQUENCE [LARGE SCALE GENOMIC DNA]</scope>
    <source>
        <strain evidence="8">DSM 16317</strain>
    </source>
</reference>
<organism evidence="7 8">
    <name type="scientific">Viridibacillus arvi</name>
    <dbReference type="NCBI Taxonomy" id="263475"/>
    <lineage>
        <taxon>Bacteria</taxon>
        <taxon>Bacillati</taxon>
        <taxon>Bacillota</taxon>
        <taxon>Bacilli</taxon>
        <taxon>Bacillales</taxon>
        <taxon>Caryophanaceae</taxon>
        <taxon>Viridibacillus</taxon>
    </lineage>
</organism>
<protein>
    <submittedName>
        <fullName evidence="7">Lysine transporter LysE</fullName>
    </submittedName>
</protein>
<sequence length="220" mass="23795">MHNEGGYKLVTLFLTNILLGLSIALPVGTITIEMTKQGLKNGFMHGWVVGLGGMTVDLVLILLLYFGLASVLAVPIIQTFLWLLGALFLLYVGYDSIKNAGHGISLSGEKSTKSLKSSYFNGLLVAVSPGNLVFWVSIFGPILINSFDASNTINFLVIGAGILIGILIHDIGLMTIIAGTRKVLNTRYIQWASVLAGVILIGFSVYFFMEFYRSVGTLRS</sequence>
<dbReference type="EMBL" id="LILB01000001">
    <property type="protein sequence ID" value="KOO51905.1"/>
    <property type="molecule type" value="Genomic_DNA"/>
</dbReference>
<dbReference type="OrthoDB" id="7874789at2"/>
<feature type="transmembrane region" description="Helical" evidence="6">
    <location>
        <begin position="155"/>
        <end position="176"/>
    </location>
</feature>
<keyword evidence="2" id="KW-1003">Cell membrane</keyword>
<feature type="transmembrane region" description="Helical" evidence="6">
    <location>
        <begin position="188"/>
        <end position="209"/>
    </location>
</feature>
<accession>A0A0M0LLF3</accession>
<dbReference type="AlphaFoldDB" id="A0A0M0LLF3"/>
<keyword evidence="3 6" id="KW-0812">Transmembrane</keyword>
<name>A0A0M0LLF3_9BACL</name>
<evidence type="ECO:0000313" key="8">
    <source>
        <dbReference type="Proteomes" id="UP000036867"/>
    </source>
</evidence>
<feature type="transmembrane region" description="Helical" evidence="6">
    <location>
        <begin position="72"/>
        <end position="94"/>
    </location>
</feature>
<dbReference type="Pfam" id="PF01810">
    <property type="entry name" value="LysE"/>
    <property type="match status" value="1"/>
</dbReference>
<proteinExistence type="predicted"/>
<comment type="caution">
    <text evidence="7">The sequence shown here is derived from an EMBL/GenBank/DDBJ whole genome shotgun (WGS) entry which is preliminary data.</text>
</comment>
<dbReference type="PATRIC" id="fig|263475.3.peg.1543"/>
<dbReference type="STRING" id="263475.AMD00_05600"/>
<dbReference type="PANTHER" id="PTHR30086">
    <property type="entry name" value="ARGININE EXPORTER PROTEIN ARGO"/>
    <property type="match status" value="1"/>
</dbReference>
<evidence type="ECO:0000256" key="1">
    <source>
        <dbReference type="ARBA" id="ARBA00004651"/>
    </source>
</evidence>
<feature type="transmembrane region" description="Helical" evidence="6">
    <location>
        <begin position="12"/>
        <end position="32"/>
    </location>
</feature>
<keyword evidence="8" id="KW-1185">Reference proteome</keyword>
<evidence type="ECO:0000256" key="2">
    <source>
        <dbReference type="ARBA" id="ARBA00022475"/>
    </source>
</evidence>
<feature type="transmembrane region" description="Helical" evidence="6">
    <location>
        <begin position="119"/>
        <end position="143"/>
    </location>
</feature>